<feature type="compositionally biased region" description="Polar residues" evidence="1">
    <location>
        <begin position="152"/>
        <end position="173"/>
    </location>
</feature>
<proteinExistence type="predicted"/>
<protein>
    <submittedName>
        <fullName evidence="2">Uncharacterized protein</fullName>
    </submittedName>
</protein>
<gene>
    <name evidence="2" type="ORF">M427DRAFT_33240</name>
</gene>
<accession>A0A139ABY2</accession>
<feature type="region of interest" description="Disordered" evidence="1">
    <location>
        <begin position="1"/>
        <end position="83"/>
    </location>
</feature>
<keyword evidence="3" id="KW-1185">Reference proteome</keyword>
<feature type="compositionally biased region" description="Basic and acidic residues" evidence="1">
    <location>
        <begin position="55"/>
        <end position="83"/>
    </location>
</feature>
<reference evidence="2 3" key="1">
    <citation type="journal article" date="2015" name="Genome Biol. Evol.">
        <title>Phylogenomic analyses indicate that early fungi evolved digesting cell walls of algal ancestors of land plants.</title>
        <authorList>
            <person name="Chang Y."/>
            <person name="Wang S."/>
            <person name="Sekimoto S."/>
            <person name="Aerts A.L."/>
            <person name="Choi C."/>
            <person name="Clum A."/>
            <person name="LaButti K.M."/>
            <person name="Lindquist E.A."/>
            <person name="Yee Ngan C."/>
            <person name="Ohm R.A."/>
            <person name="Salamov A.A."/>
            <person name="Grigoriev I.V."/>
            <person name="Spatafora J.W."/>
            <person name="Berbee M.L."/>
        </authorList>
    </citation>
    <scope>NUCLEOTIDE SEQUENCE [LARGE SCALE GENOMIC DNA]</scope>
    <source>
        <strain evidence="2 3">JEL478</strain>
    </source>
</reference>
<evidence type="ECO:0000313" key="3">
    <source>
        <dbReference type="Proteomes" id="UP000070544"/>
    </source>
</evidence>
<sequence length="173" mass="19284">MKAVENEENAGKGRMHRQLATPGQLVDGTRGGVASVRLRAQTLAPSASPTASGARKGERVAEESFSRMPHNGKERVKEIPERIEGNGEMWQGRRASLRMSTLERVSDVLARIHLEEKLEETYQSSWTGQGVIGRGEQEDTERKRARKGSRVQGENDSQFMTFASRISKTDFNI</sequence>
<dbReference type="Proteomes" id="UP000070544">
    <property type="component" value="Unassembled WGS sequence"/>
</dbReference>
<feature type="region of interest" description="Disordered" evidence="1">
    <location>
        <begin position="128"/>
        <end position="173"/>
    </location>
</feature>
<evidence type="ECO:0000256" key="1">
    <source>
        <dbReference type="SAM" id="MobiDB-lite"/>
    </source>
</evidence>
<organism evidence="2 3">
    <name type="scientific">Gonapodya prolifera (strain JEL478)</name>
    <name type="common">Monoblepharis prolifera</name>
    <dbReference type="NCBI Taxonomy" id="1344416"/>
    <lineage>
        <taxon>Eukaryota</taxon>
        <taxon>Fungi</taxon>
        <taxon>Fungi incertae sedis</taxon>
        <taxon>Chytridiomycota</taxon>
        <taxon>Chytridiomycota incertae sedis</taxon>
        <taxon>Monoblepharidomycetes</taxon>
        <taxon>Monoblepharidales</taxon>
        <taxon>Gonapodyaceae</taxon>
        <taxon>Gonapodya</taxon>
    </lineage>
</organism>
<evidence type="ECO:0000313" key="2">
    <source>
        <dbReference type="EMBL" id="KXS14311.1"/>
    </source>
</evidence>
<dbReference type="AlphaFoldDB" id="A0A139ABY2"/>
<name>A0A139ABY2_GONPJ</name>
<dbReference type="EMBL" id="KQ965770">
    <property type="protein sequence ID" value="KXS14311.1"/>
    <property type="molecule type" value="Genomic_DNA"/>
</dbReference>